<feature type="transmembrane region" description="Helical" evidence="1">
    <location>
        <begin position="30"/>
        <end position="50"/>
    </location>
</feature>
<keyword evidence="1" id="KW-0812">Transmembrane</keyword>
<proteinExistence type="predicted"/>
<sequence>MKLLSAATASLLVTGTKALAASGASDSSGLGLAGIVFIAFIAVVILFQLLPGLHMFLDIVKGIFSSEAEKRAQDAVKENKTGL</sequence>
<keyword evidence="1" id="KW-1133">Transmembrane helix</keyword>
<dbReference type="KEGG" id="gbn:GEOBRER4_06770"/>
<reference evidence="3 4" key="1">
    <citation type="submission" date="2020-06" db="EMBL/GenBank/DDBJ databases">
        <title>Interaction of electrochemicaly active bacteria, Geobacter bremensis R4 on different carbon anode.</title>
        <authorList>
            <person name="Meng L."/>
            <person name="Yoshida N."/>
        </authorList>
    </citation>
    <scope>NUCLEOTIDE SEQUENCE [LARGE SCALE GENOMIC DNA]</scope>
    <source>
        <strain evidence="3 4">R4</strain>
    </source>
</reference>
<evidence type="ECO:0000256" key="1">
    <source>
        <dbReference type="SAM" id="Phobius"/>
    </source>
</evidence>
<organism evidence="3 4">
    <name type="scientific">Citrifermentans bremense</name>
    <dbReference type="NCBI Taxonomy" id="60035"/>
    <lineage>
        <taxon>Bacteria</taxon>
        <taxon>Pseudomonadati</taxon>
        <taxon>Thermodesulfobacteriota</taxon>
        <taxon>Desulfuromonadia</taxon>
        <taxon>Geobacterales</taxon>
        <taxon>Geobacteraceae</taxon>
        <taxon>Citrifermentans</taxon>
    </lineage>
</organism>
<evidence type="ECO:0000256" key="2">
    <source>
        <dbReference type="SAM" id="SignalP"/>
    </source>
</evidence>
<evidence type="ECO:0000313" key="4">
    <source>
        <dbReference type="Proteomes" id="UP000515472"/>
    </source>
</evidence>
<protein>
    <submittedName>
        <fullName evidence="3">Uncharacterized protein</fullName>
    </submittedName>
</protein>
<dbReference type="EMBL" id="AP023213">
    <property type="protein sequence ID" value="BCG45927.1"/>
    <property type="molecule type" value="Genomic_DNA"/>
</dbReference>
<gene>
    <name evidence="3" type="ORF">GEOBRER4_n0700</name>
</gene>
<keyword evidence="2" id="KW-0732">Signal</keyword>
<dbReference type="RefSeq" id="WP_085813858.1">
    <property type="nucleotide sequence ID" value="NZ_AP023213.1"/>
</dbReference>
<feature type="chain" id="PRO_5027612167" evidence="2">
    <location>
        <begin position="21"/>
        <end position="83"/>
    </location>
</feature>
<dbReference type="AlphaFoldDB" id="A0A6S6LVC1"/>
<keyword evidence="1" id="KW-0472">Membrane</keyword>
<name>A0A6S6LVC1_9BACT</name>
<accession>A0A6S6LVC1</accession>
<dbReference type="Proteomes" id="UP000515472">
    <property type="component" value="Chromosome"/>
</dbReference>
<feature type="signal peptide" evidence="2">
    <location>
        <begin position="1"/>
        <end position="20"/>
    </location>
</feature>
<keyword evidence="4" id="KW-1185">Reference proteome</keyword>
<evidence type="ECO:0000313" key="3">
    <source>
        <dbReference type="EMBL" id="BCG45927.1"/>
    </source>
</evidence>